<feature type="non-terminal residue" evidence="2">
    <location>
        <position position="1"/>
    </location>
</feature>
<dbReference type="EMBL" id="LAZR01028583">
    <property type="protein sequence ID" value="KKL62145.1"/>
    <property type="molecule type" value="Genomic_DNA"/>
</dbReference>
<sequence length="362" mass="39446">QTVADVPILRTGKGFQGAGCPEEGCEFTEEQLDLVVSAYWATKGKLDPPLKLGHDEDQALVQEDGYPAAGWVANLRRVGDRMYADLMNVPKRVAELIRAGAYKHLSIELNKDFSVDETKYPMMLTGLALLGADLPAVDSLGGIADLYQSLHLKLGAGAEALIYEVETEKGPVSKEIVTMADDIEIRQALGIGEDADPVAEIGNLRGRIGELEAAVATDGKATEKAEVAQLRKDLADAEKRYLSQENEWQKRIISLEEDNRREKAERMVEAAVAQGRVQPALREMALKLALRDPKDFEEFAAKLPGIDLTERGVATDADLAGLEPTATEMVATKQLGLSRVQIIRQKAADKGIDLPPDFEKAD</sequence>
<proteinExistence type="predicted"/>
<feature type="coiled-coil region" evidence="1">
    <location>
        <begin position="220"/>
        <end position="265"/>
    </location>
</feature>
<dbReference type="Pfam" id="PF10123">
    <property type="entry name" value="Mu-like_Pro"/>
    <property type="match status" value="1"/>
</dbReference>
<organism evidence="2">
    <name type="scientific">marine sediment metagenome</name>
    <dbReference type="NCBI Taxonomy" id="412755"/>
    <lineage>
        <taxon>unclassified sequences</taxon>
        <taxon>metagenomes</taxon>
        <taxon>ecological metagenomes</taxon>
    </lineage>
</organism>
<evidence type="ECO:0000313" key="2">
    <source>
        <dbReference type="EMBL" id="KKL62145.1"/>
    </source>
</evidence>
<name>A0A0F9FXR1_9ZZZZ</name>
<dbReference type="InterPro" id="IPR012106">
    <property type="entry name" value="Phage_Mu_Gp1"/>
</dbReference>
<protein>
    <submittedName>
        <fullName evidence="2">Uncharacterized protein</fullName>
    </submittedName>
</protein>
<reference evidence="2" key="1">
    <citation type="journal article" date="2015" name="Nature">
        <title>Complex archaea that bridge the gap between prokaryotes and eukaryotes.</title>
        <authorList>
            <person name="Spang A."/>
            <person name="Saw J.H."/>
            <person name="Jorgensen S.L."/>
            <person name="Zaremba-Niedzwiedzka K."/>
            <person name="Martijn J."/>
            <person name="Lind A.E."/>
            <person name="van Eijk R."/>
            <person name="Schleper C."/>
            <person name="Guy L."/>
            <person name="Ettema T.J."/>
        </authorList>
    </citation>
    <scope>NUCLEOTIDE SEQUENCE</scope>
</reference>
<comment type="caution">
    <text evidence="2">The sequence shown here is derived from an EMBL/GenBank/DDBJ whole genome shotgun (WGS) entry which is preliminary data.</text>
</comment>
<evidence type="ECO:0000256" key="1">
    <source>
        <dbReference type="SAM" id="Coils"/>
    </source>
</evidence>
<gene>
    <name evidence="2" type="ORF">LCGC14_2188110</name>
</gene>
<dbReference type="AlphaFoldDB" id="A0A0F9FXR1"/>
<accession>A0A0F9FXR1</accession>
<keyword evidence="1" id="KW-0175">Coiled coil</keyword>